<feature type="compositionally biased region" description="Polar residues" evidence="1">
    <location>
        <begin position="76"/>
        <end position="95"/>
    </location>
</feature>
<feature type="region of interest" description="Disordered" evidence="1">
    <location>
        <begin position="114"/>
        <end position="140"/>
    </location>
</feature>
<name>A0A164M1U5_9AGAM</name>
<feature type="compositionally biased region" description="Low complexity" evidence="1">
    <location>
        <begin position="124"/>
        <end position="137"/>
    </location>
</feature>
<accession>A0A164M1U5</accession>
<protein>
    <submittedName>
        <fullName evidence="2">Uncharacterized protein</fullName>
    </submittedName>
</protein>
<organism evidence="2 3">
    <name type="scientific">Sistotremastrum niveocremeum HHB9708</name>
    <dbReference type="NCBI Taxonomy" id="1314777"/>
    <lineage>
        <taxon>Eukaryota</taxon>
        <taxon>Fungi</taxon>
        <taxon>Dikarya</taxon>
        <taxon>Basidiomycota</taxon>
        <taxon>Agaricomycotina</taxon>
        <taxon>Agaricomycetes</taxon>
        <taxon>Sistotremastrales</taxon>
        <taxon>Sistotremastraceae</taxon>
        <taxon>Sertulicium</taxon>
        <taxon>Sertulicium niveocremeum</taxon>
    </lineage>
</organism>
<keyword evidence="3" id="KW-1185">Reference proteome</keyword>
<dbReference type="Proteomes" id="UP000076722">
    <property type="component" value="Unassembled WGS sequence"/>
</dbReference>
<proteinExistence type="predicted"/>
<evidence type="ECO:0000313" key="2">
    <source>
        <dbReference type="EMBL" id="KZS86271.1"/>
    </source>
</evidence>
<feature type="region of interest" description="Disordered" evidence="1">
    <location>
        <begin position="203"/>
        <end position="222"/>
    </location>
</feature>
<dbReference type="AlphaFoldDB" id="A0A164M1U5"/>
<gene>
    <name evidence="2" type="ORF">SISNIDRAFT_492131</name>
</gene>
<dbReference type="EMBL" id="KV419619">
    <property type="protein sequence ID" value="KZS86271.1"/>
    <property type="molecule type" value="Genomic_DNA"/>
</dbReference>
<evidence type="ECO:0000313" key="3">
    <source>
        <dbReference type="Proteomes" id="UP000076722"/>
    </source>
</evidence>
<sequence length="281" mass="30503">MQTAADNIAAVLDSDVDAQDQMPVDVTTNSRIITAMHRHPTIEIPPLQAAHSSDVRAYSVRITHPPAGRNAAASASDVTGETSRPPTSIASGSRGASLTVYSNSADKNTARLESPEIPYHHWKPVPSSQSPSRSPTPAGTHALISSLPLFSEIHGPWPLSSEFFAPPSPRANQNADRHTIRCDVQENSDVEGRDIGISIESEVSNTPPVMGSKRKRGMRGSSNIENEERAAKLPPLTPLVWKAVHKEMRTARQEIIKKRLNFNPRLPAMVSNPPGEVKITF</sequence>
<evidence type="ECO:0000256" key="1">
    <source>
        <dbReference type="SAM" id="MobiDB-lite"/>
    </source>
</evidence>
<reference evidence="2 3" key="1">
    <citation type="journal article" date="2016" name="Mol. Biol. Evol.">
        <title>Comparative Genomics of Early-Diverging Mushroom-Forming Fungi Provides Insights into the Origins of Lignocellulose Decay Capabilities.</title>
        <authorList>
            <person name="Nagy L.G."/>
            <person name="Riley R."/>
            <person name="Tritt A."/>
            <person name="Adam C."/>
            <person name="Daum C."/>
            <person name="Floudas D."/>
            <person name="Sun H."/>
            <person name="Yadav J.S."/>
            <person name="Pangilinan J."/>
            <person name="Larsson K.H."/>
            <person name="Matsuura K."/>
            <person name="Barry K."/>
            <person name="Labutti K."/>
            <person name="Kuo R."/>
            <person name="Ohm R.A."/>
            <person name="Bhattacharya S.S."/>
            <person name="Shirouzu T."/>
            <person name="Yoshinaga Y."/>
            <person name="Martin F.M."/>
            <person name="Grigoriev I.V."/>
            <person name="Hibbett D.S."/>
        </authorList>
    </citation>
    <scope>NUCLEOTIDE SEQUENCE [LARGE SCALE GENOMIC DNA]</scope>
    <source>
        <strain evidence="2 3">HHB9708</strain>
    </source>
</reference>
<feature type="region of interest" description="Disordered" evidence="1">
    <location>
        <begin position="64"/>
        <end position="95"/>
    </location>
</feature>